<accession>A0A060S7Y8</accession>
<keyword evidence="1" id="KW-0812">Transmembrane</keyword>
<keyword evidence="1" id="KW-1133">Transmembrane helix</keyword>
<feature type="transmembrane region" description="Helical" evidence="1">
    <location>
        <begin position="12"/>
        <end position="35"/>
    </location>
</feature>
<evidence type="ECO:0000313" key="3">
    <source>
        <dbReference type="EMBL" id="CDO70326.1"/>
    </source>
</evidence>
<feature type="domain" description="AB hydrolase-1" evidence="2">
    <location>
        <begin position="197"/>
        <end position="323"/>
    </location>
</feature>
<evidence type="ECO:0000313" key="4">
    <source>
        <dbReference type="Proteomes" id="UP000029665"/>
    </source>
</evidence>
<dbReference type="InterPro" id="IPR000073">
    <property type="entry name" value="AB_hydrolase_1"/>
</dbReference>
<dbReference type="Gene3D" id="3.40.50.1820">
    <property type="entry name" value="alpha/beta hydrolase"/>
    <property type="match status" value="1"/>
</dbReference>
<protein>
    <recommendedName>
        <fullName evidence="2">AB hydrolase-1 domain-containing protein</fullName>
    </recommendedName>
</protein>
<keyword evidence="1" id="KW-0472">Membrane</keyword>
<dbReference type="Pfam" id="PF12697">
    <property type="entry name" value="Abhydrolase_6"/>
    <property type="match status" value="1"/>
</dbReference>
<dbReference type="STRING" id="5643.A0A060S7Y8"/>
<dbReference type="PANTHER" id="PTHR37471">
    <property type="entry name" value="UNNAMED PRODUCT"/>
    <property type="match status" value="1"/>
</dbReference>
<dbReference type="Proteomes" id="UP000029665">
    <property type="component" value="Unassembled WGS sequence"/>
</dbReference>
<proteinExistence type="predicted"/>
<dbReference type="OrthoDB" id="6431331at2759"/>
<dbReference type="OMA" id="WSENILW"/>
<reference evidence="3" key="1">
    <citation type="submission" date="2014-01" db="EMBL/GenBank/DDBJ databases">
        <title>The genome of the white-rot fungus Pycnoporus cinnabarinus: a basidiomycete model with a versatile arsenal for lignocellulosic biomass breakdown.</title>
        <authorList>
            <person name="Levasseur A."/>
            <person name="Lomascolo A."/>
            <person name="Ruiz-Duenas F.J."/>
            <person name="Uzan E."/>
            <person name="Piumi F."/>
            <person name="Kues U."/>
            <person name="Ram A.F.J."/>
            <person name="Murat C."/>
            <person name="Haon M."/>
            <person name="Benoit I."/>
            <person name="Arfi Y."/>
            <person name="Chevret D."/>
            <person name="Drula E."/>
            <person name="Kwon M.J."/>
            <person name="Gouret P."/>
            <person name="Lesage-Meessen L."/>
            <person name="Lombard V."/>
            <person name="Mariette J."/>
            <person name="Noirot C."/>
            <person name="Park J."/>
            <person name="Patyshakuliyeva A."/>
            <person name="Wieneger R.A.B."/>
            <person name="Wosten H.A.B."/>
            <person name="Martin F."/>
            <person name="Coutinho P.M."/>
            <person name="de Vries R."/>
            <person name="Martinez A.T."/>
            <person name="Klopp C."/>
            <person name="Pontarotti P."/>
            <person name="Henrissat B."/>
            <person name="Record E."/>
        </authorList>
    </citation>
    <scope>NUCLEOTIDE SEQUENCE [LARGE SCALE GENOMIC DNA]</scope>
    <source>
        <strain evidence="3">BRFM137</strain>
    </source>
</reference>
<organism evidence="3 4">
    <name type="scientific">Pycnoporus cinnabarinus</name>
    <name type="common">Cinnabar-red polypore</name>
    <name type="synonym">Trametes cinnabarina</name>
    <dbReference type="NCBI Taxonomy" id="5643"/>
    <lineage>
        <taxon>Eukaryota</taxon>
        <taxon>Fungi</taxon>
        <taxon>Dikarya</taxon>
        <taxon>Basidiomycota</taxon>
        <taxon>Agaricomycotina</taxon>
        <taxon>Agaricomycetes</taxon>
        <taxon>Polyporales</taxon>
        <taxon>Polyporaceae</taxon>
        <taxon>Trametes</taxon>
    </lineage>
</organism>
<comment type="caution">
    <text evidence="3">The sequence shown here is derived from an EMBL/GenBank/DDBJ whole genome shotgun (WGS) entry which is preliminary data.</text>
</comment>
<dbReference type="PANTHER" id="PTHR37471:SF1">
    <property type="entry name" value="AB HYDROLASE-1 DOMAIN-CONTAINING PROTEIN"/>
    <property type="match status" value="1"/>
</dbReference>
<keyword evidence="4" id="KW-1185">Reference proteome</keyword>
<sequence length="412" mass="47302">MIGDSPPEYVFIRLSILALRSIAPLSILYVALSAYHGRFLFRWWLGLYAVAEAAFYLFVFLPRSKLLQKAATHPPLPSREEREALFQKCFERVSDGQKAYGWFFSASPDGIRRENIVEWLLWAIFGSHREGLKDEWADELQTYVQKMEDLMGRKIEEGWDQTVRCMKVTLDPVDMIHRPLLWYFVSLPHRSATKDPILFIHGIGIGLWPYVPFFGDLLEADPDVGIIAIENLSISMRISRPPLSRTEMLEALVELLDAHDIERVVVAAHSYGTVIAAHMLRDPQLCARVSAWLLVDPVPFLLHLPSVAYNFVYRAPRTANEWQLSNILWKEDLAGKKVAVVLCGRDQIVDAAEVRRYLTGEDDADVEFVWKKDGLEVLYYPTLDHSQVFDTKQLRRPMVDIVQGFSARPRTD</sequence>
<evidence type="ECO:0000259" key="2">
    <source>
        <dbReference type="Pfam" id="PF12697"/>
    </source>
</evidence>
<dbReference type="AlphaFoldDB" id="A0A060S7Y8"/>
<dbReference type="SUPFAM" id="SSF53474">
    <property type="entry name" value="alpha/beta-Hydrolases"/>
    <property type="match status" value="1"/>
</dbReference>
<evidence type="ECO:0000256" key="1">
    <source>
        <dbReference type="SAM" id="Phobius"/>
    </source>
</evidence>
<dbReference type="InterPro" id="IPR029058">
    <property type="entry name" value="AB_hydrolase_fold"/>
</dbReference>
<dbReference type="EMBL" id="CCBP010000076">
    <property type="protein sequence ID" value="CDO70326.1"/>
    <property type="molecule type" value="Genomic_DNA"/>
</dbReference>
<name>A0A060S7Y8_PYCCI</name>
<feature type="transmembrane region" description="Helical" evidence="1">
    <location>
        <begin position="41"/>
        <end position="61"/>
    </location>
</feature>
<gene>
    <name evidence="3" type="ORF">BN946_scf184843.g15</name>
</gene>
<dbReference type="HOGENOM" id="CLU_027502_2_0_1"/>